<dbReference type="Pfam" id="PF00002">
    <property type="entry name" value="7tm_2"/>
    <property type="match status" value="1"/>
</dbReference>
<dbReference type="Gene3D" id="1.20.1070.10">
    <property type="entry name" value="Rhodopsin 7-helix transmembrane proteins"/>
    <property type="match status" value="1"/>
</dbReference>
<evidence type="ECO:0000313" key="6">
    <source>
        <dbReference type="Proteomes" id="UP000095280"/>
    </source>
</evidence>
<accession>A0A1I8JMD4</accession>
<evidence type="ECO:0000313" key="7">
    <source>
        <dbReference type="WBParaSite" id="snap_masked-unitig_24966-processed-gene-0.0-mRNA-1"/>
    </source>
</evidence>
<proteinExistence type="predicted"/>
<feature type="transmembrane region" description="Helical" evidence="5">
    <location>
        <begin position="130"/>
        <end position="148"/>
    </location>
</feature>
<dbReference type="Proteomes" id="UP000095280">
    <property type="component" value="Unplaced"/>
</dbReference>
<dbReference type="PANTHER" id="PTHR45620">
    <property type="entry name" value="PDF RECEPTOR-LIKE PROTEIN-RELATED"/>
    <property type="match status" value="1"/>
</dbReference>
<organism evidence="6 7">
    <name type="scientific">Macrostomum lignano</name>
    <dbReference type="NCBI Taxonomy" id="282301"/>
    <lineage>
        <taxon>Eukaryota</taxon>
        <taxon>Metazoa</taxon>
        <taxon>Spiralia</taxon>
        <taxon>Lophotrochozoa</taxon>
        <taxon>Platyhelminthes</taxon>
        <taxon>Rhabditophora</taxon>
        <taxon>Macrostomorpha</taxon>
        <taxon>Macrostomida</taxon>
        <taxon>Macrostomidae</taxon>
        <taxon>Macrostomum</taxon>
    </lineage>
</organism>
<dbReference type="GO" id="GO:0017046">
    <property type="term" value="F:peptide hormone binding"/>
    <property type="evidence" value="ECO:0007669"/>
    <property type="project" value="TreeGrafter"/>
</dbReference>
<evidence type="ECO:0000256" key="4">
    <source>
        <dbReference type="ARBA" id="ARBA00023136"/>
    </source>
</evidence>
<evidence type="ECO:0000256" key="3">
    <source>
        <dbReference type="ARBA" id="ARBA00022989"/>
    </source>
</evidence>
<reference evidence="7" key="1">
    <citation type="submission" date="2016-11" db="UniProtKB">
        <authorList>
            <consortium name="WormBaseParasite"/>
        </authorList>
    </citation>
    <scope>IDENTIFICATION</scope>
</reference>
<comment type="subcellular location">
    <subcellularLocation>
        <location evidence="1">Membrane</location>
        <topology evidence="1">Multi-pass membrane protein</topology>
    </subcellularLocation>
</comment>
<dbReference type="PRINTS" id="PR00249">
    <property type="entry name" value="GPCRSECRETIN"/>
</dbReference>
<keyword evidence="4 5" id="KW-0472">Membrane</keyword>
<name>A0A1I8JMD4_9PLAT</name>
<dbReference type="InterPro" id="IPR017983">
    <property type="entry name" value="GPCR_2_secretin-like_CS"/>
</dbReference>
<protein>
    <submittedName>
        <fullName evidence="7">G_PROTEIN_RECEP_F2_4 domain-containing protein</fullName>
    </submittedName>
</protein>
<dbReference type="InterPro" id="IPR000832">
    <property type="entry name" value="GPCR_2_secretin-like"/>
</dbReference>
<dbReference type="PANTHER" id="PTHR45620:SF1">
    <property type="entry name" value="G-PROTEIN COUPLED RECEPTORS FAMILY 2 PROFILE 2 DOMAIN-CONTAINING PROTEIN"/>
    <property type="match status" value="1"/>
</dbReference>
<dbReference type="WBParaSite" id="snap_masked-unitig_24966-processed-gene-0.0-mRNA-1">
    <property type="protein sequence ID" value="snap_masked-unitig_24966-processed-gene-0.0-mRNA-1"/>
    <property type="gene ID" value="snap_masked-unitig_24966-processed-gene-0.0"/>
</dbReference>
<dbReference type="GO" id="GO:0007188">
    <property type="term" value="P:adenylate cyclase-modulating G protein-coupled receptor signaling pathway"/>
    <property type="evidence" value="ECO:0007669"/>
    <property type="project" value="TreeGrafter"/>
</dbReference>
<evidence type="ECO:0000256" key="1">
    <source>
        <dbReference type="ARBA" id="ARBA00004141"/>
    </source>
</evidence>
<evidence type="ECO:0000256" key="2">
    <source>
        <dbReference type="ARBA" id="ARBA00022692"/>
    </source>
</evidence>
<evidence type="ECO:0000256" key="5">
    <source>
        <dbReference type="SAM" id="Phobius"/>
    </source>
</evidence>
<dbReference type="InterPro" id="IPR050332">
    <property type="entry name" value="GPCR_2"/>
</dbReference>
<feature type="transmembrane region" description="Helical" evidence="5">
    <location>
        <begin position="88"/>
        <end position="110"/>
    </location>
</feature>
<dbReference type="GO" id="GO:0005886">
    <property type="term" value="C:plasma membrane"/>
    <property type="evidence" value="ECO:0007669"/>
    <property type="project" value="TreeGrafter"/>
</dbReference>
<sequence>SAVCRFNQALVTYSVLGSSAWVSIEALHLYMLIFVNTMSTSKLSTPELHGHRMGSMPACSFELFARAVREDQVSAPIQRRVPRATGKCGSLLLCCSGVWIYYIIFLPMSVMPKDRLGATLDCIKLFYEHFFNSFQGFFVSLLLCFVNSEAQREQKRLLLQTLPRRPGRWLKARGILKPPADAFGLELENRRNNRRARRGAEN</sequence>
<keyword evidence="3 5" id="KW-1133">Transmembrane helix</keyword>
<keyword evidence="2 5" id="KW-0812">Transmembrane</keyword>
<feature type="transmembrane region" description="Helical" evidence="5">
    <location>
        <begin position="15"/>
        <end position="35"/>
    </location>
</feature>
<dbReference type="PROSITE" id="PS00650">
    <property type="entry name" value="G_PROTEIN_RECEP_F2_2"/>
    <property type="match status" value="1"/>
</dbReference>
<dbReference type="AlphaFoldDB" id="A0A1I8JMD4"/>
<dbReference type="GO" id="GO:0008528">
    <property type="term" value="F:G protein-coupled peptide receptor activity"/>
    <property type="evidence" value="ECO:0007669"/>
    <property type="project" value="TreeGrafter"/>
</dbReference>
<keyword evidence="6" id="KW-1185">Reference proteome</keyword>